<dbReference type="Gene3D" id="3.60.21.10">
    <property type="match status" value="1"/>
</dbReference>
<comment type="caution">
    <text evidence="6">The sequence shown here is derived from an EMBL/GenBank/DDBJ whole genome shotgun (WGS) entry which is preliminary data.</text>
</comment>
<dbReference type="Proteomes" id="UP001055117">
    <property type="component" value="Unassembled WGS sequence"/>
</dbReference>
<accession>A0ABQ4QE42</accession>
<evidence type="ECO:0000259" key="5">
    <source>
        <dbReference type="Pfam" id="PF00149"/>
    </source>
</evidence>
<sequence>MSFRLAHLTDPHVGPLPRPRLHQLFGKRATGYANWRRGRSRSHDMETLAALVADLRLQAPDHVACTGDLCNIGLPSEWDTARIFLEALGTPEAVSFVPGNHDAYVRGSLEGLLAACGAWTADDAGGGGTFPYLRRRGPLALVGLSSAIPTVPFVATGRLGPRQIAAAESLLRTLATDPSRPARVVMIHHPPHPGGASPGRDLRDAALFSAMLGRVGADLVLHGHNHVASVAHLPGPDGRAIPVVGGASASARPGAHAGGHGSEAARRAAYILYAFSENGGRHVVSATQRGIGAGGTVTDLGPLTLG</sequence>
<dbReference type="PANTHER" id="PTHR42988">
    <property type="entry name" value="PHOSPHOHYDROLASE"/>
    <property type="match status" value="1"/>
</dbReference>
<feature type="domain" description="Calcineurin-like phosphoesterase" evidence="5">
    <location>
        <begin position="3"/>
        <end position="227"/>
    </location>
</feature>
<evidence type="ECO:0000256" key="1">
    <source>
        <dbReference type="ARBA" id="ARBA00022723"/>
    </source>
</evidence>
<name>A0ABQ4QE42_9HYPH</name>
<dbReference type="PANTHER" id="PTHR42988:SF2">
    <property type="entry name" value="CYCLIC NUCLEOTIDE PHOSPHODIESTERASE CBUA0032-RELATED"/>
    <property type="match status" value="1"/>
</dbReference>
<keyword evidence="7" id="KW-1185">Reference proteome</keyword>
<dbReference type="InterPro" id="IPR050884">
    <property type="entry name" value="CNP_phosphodiesterase-III"/>
</dbReference>
<dbReference type="RefSeq" id="WP_147762459.1">
    <property type="nucleotide sequence ID" value="NZ_BPQG01000008.1"/>
</dbReference>
<protein>
    <submittedName>
        <fullName evidence="6">3',5'-cyclic adenosine monophosphate phosphodiesterase CpdA</fullName>
    </submittedName>
</protein>
<evidence type="ECO:0000313" key="6">
    <source>
        <dbReference type="EMBL" id="GJD43162.1"/>
    </source>
</evidence>
<keyword evidence="3" id="KW-0408">Iron</keyword>
<keyword evidence="1" id="KW-0479">Metal-binding</keyword>
<evidence type="ECO:0000256" key="3">
    <source>
        <dbReference type="ARBA" id="ARBA00023004"/>
    </source>
</evidence>
<evidence type="ECO:0000313" key="7">
    <source>
        <dbReference type="Proteomes" id="UP001055117"/>
    </source>
</evidence>
<evidence type="ECO:0000256" key="2">
    <source>
        <dbReference type="ARBA" id="ARBA00022801"/>
    </source>
</evidence>
<dbReference type="InterPro" id="IPR029052">
    <property type="entry name" value="Metallo-depent_PP-like"/>
</dbReference>
<evidence type="ECO:0000256" key="4">
    <source>
        <dbReference type="ARBA" id="ARBA00025742"/>
    </source>
</evidence>
<comment type="similarity">
    <text evidence="4">Belongs to the cyclic nucleotide phosphodiesterase class-III family.</text>
</comment>
<keyword evidence="2" id="KW-0378">Hydrolase</keyword>
<dbReference type="EMBL" id="BPQG01000008">
    <property type="protein sequence ID" value="GJD43162.1"/>
    <property type="molecule type" value="Genomic_DNA"/>
</dbReference>
<reference evidence="6 7" key="1">
    <citation type="journal article" date="2021" name="Front. Microbiol.">
        <title>Comprehensive Comparative Genomics and Phenotyping of Methylobacterium Species.</title>
        <authorList>
            <person name="Alessa O."/>
            <person name="Ogura Y."/>
            <person name="Fujitani Y."/>
            <person name="Takami H."/>
            <person name="Hayashi T."/>
            <person name="Sahin N."/>
            <person name="Tani A."/>
        </authorList>
    </citation>
    <scope>NUCLEOTIDE SEQUENCE [LARGE SCALE GENOMIC DNA]</scope>
    <source>
        <strain evidence="6 7">DSM 23679</strain>
    </source>
</reference>
<gene>
    <name evidence="6" type="primary">cpdA_2</name>
    <name evidence="6" type="ORF">AFCDBAGC_1008</name>
</gene>
<dbReference type="Pfam" id="PF00149">
    <property type="entry name" value="Metallophos"/>
    <property type="match status" value="1"/>
</dbReference>
<proteinExistence type="inferred from homology"/>
<dbReference type="InterPro" id="IPR004843">
    <property type="entry name" value="Calcineurin-like_PHP"/>
</dbReference>
<organism evidence="6 7">
    <name type="scientific">Methylobacterium cerastii</name>
    <dbReference type="NCBI Taxonomy" id="932741"/>
    <lineage>
        <taxon>Bacteria</taxon>
        <taxon>Pseudomonadati</taxon>
        <taxon>Pseudomonadota</taxon>
        <taxon>Alphaproteobacteria</taxon>
        <taxon>Hyphomicrobiales</taxon>
        <taxon>Methylobacteriaceae</taxon>
        <taxon>Methylobacterium</taxon>
    </lineage>
</organism>
<dbReference type="SUPFAM" id="SSF56300">
    <property type="entry name" value="Metallo-dependent phosphatases"/>
    <property type="match status" value="1"/>
</dbReference>